<evidence type="ECO:0000256" key="6">
    <source>
        <dbReference type="ARBA" id="ARBA00022958"/>
    </source>
</evidence>
<dbReference type="InterPro" id="IPR053952">
    <property type="entry name" value="K_trans_C"/>
</dbReference>
<accession>A0A075WW17</accession>
<keyword evidence="8" id="KW-0406">Ion transport</keyword>
<dbReference type="GO" id="GO:0016020">
    <property type="term" value="C:membrane"/>
    <property type="evidence" value="ECO:0007669"/>
    <property type="project" value="UniProtKB-SubCell"/>
</dbReference>
<keyword evidence="14" id="KW-1185">Reference proteome</keyword>
<evidence type="ECO:0000256" key="7">
    <source>
        <dbReference type="ARBA" id="ARBA00022989"/>
    </source>
</evidence>
<gene>
    <name evidence="13" type="ORF">HL41_08535</name>
</gene>
<evidence type="ECO:0000259" key="11">
    <source>
        <dbReference type="Pfam" id="PF02705"/>
    </source>
</evidence>
<feature type="transmembrane region" description="Helical" evidence="10">
    <location>
        <begin position="280"/>
        <end position="311"/>
    </location>
</feature>
<dbReference type="RefSeq" id="WP_038061327.1">
    <property type="nucleotide sequence ID" value="NZ_CP008796.1"/>
</dbReference>
<organism evidence="13 14">
    <name type="scientific">Thermodesulfobacterium commune DSM 2178</name>
    <dbReference type="NCBI Taxonomy" id="289377"/>
    <lineage>
        <taxon>Bacteria</taxon>
        <taxon>Pseudomonadati</taxon>
        <taxon>Thermodesulfobacteriota</taxon>
        <taxon>Thermodesulfobacteria</taxon>
        <taxon>Thermodesulfobacteriales</taxon>
        <taxon>Thermodesulfobacteriaceae</taxon>
        <taxon>Thermodesulfobacterium</taxon>
    </lineage>
</organism>
<keyword evidence="9 10" id="KW-0472">Membrane</keyword>
<evidence type="ECO:0000256" key="1">
    <source>
        <dbReference type="ARBA" id="ARBA00004141"/>
    </source>
</evidence>
<name>A0A075WW17_9BACT</name>
<feature type="transmembrane region" description="Helical" evidence="10">
    <location>
        <begin position="362"/>
        <end position="382"/>
    </location>
</feature>
<evidence type="ECO:0000256" key="3">
    <source>
        <dbReference type="ARBA" id="ARBA00022538"/>
    </source>
</evidence>
<keyword evidence="5" id="KW-0769">Symport</keyword>
<dbReference type="Pfam" id="PF02705">
    <property type="entry name" value="K_trans"/>
    <property type="match status" value="1"/>
</dbReference>
<dbReference type="HOGENOM" id="CLU_008142_4_2_0"/>
<dbReference type="eggNOG" id="COG3158">
    <property type="taxonomic scope" value="Bacteria"/>
</dbReference>
<evidence type="ECO:0000256" key="8">
    <source>
        <dbReference type="ARBA" id="ARBA00023065"/>
    </source>
</evidence>
<reference evidence="13 14" key="1">
    <citation type="journal article" date="2015" name="Genome Announc.">
        <title>Genome Sequence of a Sulfate-Reducing Thermophilic Bacterium, Thermodesulfobacterium commune DSM 2178T (Phylum Thermodesulfobacteria).</title>
        <authorList>
            <person name="Bhatnagar S."/>
            <person name="Badger J.H."/>
            <person name="Madupu R."/>
            <person name="Khouri H.M."/>
            <person name="O'Connor E.M."/>
            <person name="Robb F.T."/>
            <person name="Ward N.L."/>
            <person name="Eisen J.A."/>
        </authorList>
    </citation>
    <scope>NUCLEOTIDE SEQUENCE [LARGE SCALE GENOMIC DNA]</scope>
    <source>
        <strain evidence="13 14">DSM 2178</strain>
    </source>
</reference>
<dbReference type="InterPro" id="IPR053951">
    <property type="entry name" value="K_trans_N"/>
</dbReference>
<keyword evidence="3" id="KW-0633">Potassium transport</keyword>
<evidence type="ECO:0000313" key="14">
    <source>
        <dbReference type="Proteomes" id="UP000028481"/>
    </source>
</evidence>
<evidence type="ECO:0000256" key="5">
    <source>
        <dbReference type="ARBA" id="ARBA00022847"/>
    </source>
</evidence>
<feature type="transmembrane region" description="Helical" evidence="10">
    <location>
        <begin position="12"/>
        <end position="32"/>
    </location>
</feature>
<feature type="transmembrane region" description="Helical" evidence="10">
    <location>
        <begin position="332"/>
        <end position="350"/>
    </location>
</feature>
<evidence type="ECO:0000259" key="12">
    <source>
        <dbReference type="Pfam" id="PF22776"/>
    </source>
</evidence>
<keyword evidence="6" id="KW-0630">Potassium</keyword>
<feature type="transmembrane region" description="Helical" evidence="10">
    <location>
        <begin position="240"/>
        <end position="260"/>
    </location>
</feature>
<keyword evidence="7 10" id="KW-1133">Transmembrane helix</keyword>
<keyword evidence="4 10" id="KW-0812">Transmembrane</keyword>
<dbReference type="EMBL" id="CP008796">
    <property type="protein sequence ID" value="AIH04688.1"/>
    <property type="molecule type" value="Genomic_DNA"/>
</dbReference>
<dbReference type="PANTHER" id="PTHR30540">
    <property type="entry name" value="OSMOTIC STRESS POTASSIUM TRANSPORTER"/>
    <property type="match status" value="1"/>
</dbReference>
<feature type="transmembrane region" description="Helical" evidence="10">
    <location>
        <begin position="415"/>
        <end position="433"/>
    </location>
</feature>
<feature type="transmembrane region" description="Helical" evidence="10">
    <location>
        <begin position="163"/>
        <end position="186"/>
    </location>
</feature>
<comment type="subcellular location">
    <subcellularLocation>
        <location evidence="1">Membrane</location>
        <topology evidence="1">Multi-pass membrane protein</topology>
    </subcellularLocation>
</comment>
<dbReference type="PANTHER" id="PTHR30540:SF83">
    <property type="entry name" value="K+ POTASSIUM TRANSPORTER"/>
    <property type="match status" value="1"/>
</dbReference>
<keyword evidence="2" id="KW-0813">Transport</keyword>
<feature type="domain" description="K+ potassium transporter C-terminal" evidence="12">
    <location>
        <begin position="467"/>
        <end position="599"/>
    </location>
</feature>
<dbReference type="InterPro" id="IPR003855">
    <property type="entry name" value="K+_transporter"/>
</dbReference>
<feature type="transmembrane region" description="Helical" evidence="10">
    <location>
        <begin position="38"/>
        <end position="60"/>
    </location>
</feature>
<proteinExistence type="predicted"/>
<feature type="transmembrane region" description="Helical" evidence="10">
    <location>
        <begin position="206"/>
        <end position="228"/>
    </location>
</feature>
<evidence type="ECO:0000256" key="10">
    <source>
        <dbReference type="SAM" id="Phobius"/>
    </source>
</evidence>
<feature type="transmembrane region" description="Helical" evidence="10">
    <location>
        <begin position="134"/>
        <end position="151"/>
    </location>
</feature>
<dbReference type="KEGG" id="tcm:HL41_08535"/>
<dbReference type="GO" id="GO:0015293">
    <property type="term" value="F:symporter activity"/>
    <property type="evidence" value="ECO:0007669"/>
    <property type="project" value="UniProtKB-KW"/>
</dbReference>
<dbReference type="Pfam" id="PF22776">
    <property type="entry name" value="K_trans_C"/>
    <property type="match status" value="1"/>
</dbReference>
<dbReference type="Proteomes" id="UP000028481">
    <property type="component" value="Chromosome"/>
</dbReference>
<evidence type="ECO:0000313" key="13">
    <source>
        <dbReference type="EMBL" id="AIH04688.1"/>
    </source>
</evidence>
<feature type="domain" description="K+ potassium transporter integral membrane" evidence="11">
    <location>
        <begin position="5"/>
        <end position="444"/>
    </location>
</feature>
<evidence type="ECO:0000256" key="4">
    <source>
        <dbReference type="ARBA" id="ARBA00022692"/>
    </source>
</evidence>
<dbReference type="OrthoDB" id="9805577at2"/>
<protein>
    <submittedName>
        <fullName evidence="13">Potassium transporter Kup</fullName>
    </submittedName>
</protein>
<dbReference type="GO" id="GO:0015079">
    <property type="term" value="F:potassium ion transmembrane transporter activity"/>
    <property type="evidence" value="ECO:0007669"/>
    <property type="project" value="InterPro"/>
</dbReference>
<dbReference type="STRING" id="289377.HL41_08535"/>
<sequence>MSQKIVKAIGLVFGDIGTSPIYTLPVIFLFLPPTKENVLGVLSLIFWTLIIIPTIQYTVLAMSLSLRGEGGTLILSEILRTLLRGRKRFLGSVVFLSFIGISFLMGDGVITPAISIMSAVEGISYIPGLRPLEKTEVVLLSVLIALGLFYFQKRGTEKVSGAFGPIMSLWFLSLFILGFLNLFLSPEVILAINPWYALEFFKQNGWKAYLILGEVILCATGSEAMYADMGHLGAKPIKRAWYLVLTALVVNYFGQGAFLLRHPESKSILFEMCLNTFASAYVPFLCLALMATVIASQAMISCMFSVVYQAMSARYLPLMRVKYTSPELHSQIYIGTINWFLFLAVVFIMFEFQTSTNLAAAYGLAVTGNMTITGIFLITIFYLKKRYSFLFLAVLTTSITFLYFTSTLFKLPHGGFWALVLAVIPFSIILLYTQGQKRLYKSLRFFNQKEFVTNFAKFYKENPKIQGKALYFIRDPEHFPPYVIENIFVHGILYEENIFVSLIRKNEPYGITTSFLEEICPGAKVFEIAYGYMERLKVEDILKEQGINERVIFYGLEDIETQHPVWKAYAFIKQISPHFVKFLNLPPAKLHGVLTRIEL</sequence>
<dbReference type="AlphaFoldDB" id="A0A075WW17"/>
<evidence type="ECO:0000256" key="9">
    <source>
        <dbReference type="ARBA" id="ARBA00023136"/>
    </source>
</evidence>
<feature type="transmembrane region" description="Helical" evidence="10">
    <location>
        <begin position="89"/>
        <end position="114"/>
    </location>
</feature>
<dbReference type="PaxDb" id="289377-HL41_08535"/>
<feature type="transmembrane region" description="Helical" evidence="10">
    <location>
        <begin position="389"/>
        <end position="409"/>
    </location>
</feature>
<evidence type="ECO:0000256" key="2">
    <source>
        <dbReference type="ARBA" id="ARBA00022448"/>
    </source>
</evidence>